<dbReference type="Proteomes" id="UP000442619">
    <property type="component" value="Unassembled WGS sequence"/>
</dbReference>
<proteinExistence type="predicted"/>
<feature type="region of interest" description="Disordered" evidence="1">
    <location>
        <begin position="12"/>
        <end position="62"/>
    </location>
</feature>
<feature type="non-terminal residue" evidence="2">
    <location>
        <position position="62"/>
    </location>
</feature>
<comment type="caution">
    <text evidence="2">The sequence shown here is derived from an EMBL/GenBank/DDBJ whole genome shotgun (WGS) entry which is preliminary data.</text>
</comment>
<name>A0A844FWF8_9FIRM</name>
<dbReference type="RefSeq" id="WP_229771476.1">
    <property type="nucleotide sequence ID" value="NZ_VUNM01000062.1"/>
</dbReference>
<evidence type="ECO:0000313" key="3">
    <source>
        <dbReference type="Proteomes" id="UP000442619"/>
    </source>
</evidence>
<dbReference type="EMBL" id="VUNM01000062">
    <property type="protein sequence ID" value="MST90307.1"/>
    <property type="molecule type" value="Genomic_DNA"/>
</dbReference>
<gene>
    <name evidence="2" type="ORF">FYJ79_12200</name>
</gene>
<accession>A0A844FWF8</accession>
<reference evidence="2 3" key="1">
    <citation type="submission" date="2019-08" db="EMBL/GenBank/DDBJ databases">
        <title>In-depth cultivation of the pig gut microbiome towards novel bacterial diversity and tailored functional studies.</title>
        <authorList>
            <person name="Wylensek D."/>
            <person name="Hitch T.C.A."/>
            <person name="Clavel T."/>
        </authorList>
    </citation>
    <scope>NUCLEOTIDE SEQUENCE [LARGE SCALE GENOMIC DNA]</scope>
    <source>
        <strain evidence="2 3">CA-Schmier-601-WT-3</strain>
    </source>
</reference>
<feature type="compositionally biased region" description="Low complexity" evidence="1">
    <location>
        <begin position="32"/>
        <end position="48"/>
    </location>
</feature>
<evidence type="ECO:0000256" key="1">
    <source>
        <dbReference type="SAM" id="MobiDB-lite"/>
    </source>
</evidence>
<protein>
    <submittedName>
        <fullName evidence="2">Tellurite resistance TerB family protein</fullName>
    </submittedName>
</protein>
<sequence length="62" mass="6059">MNASKILQQLMNQASGGKGGRGGMDVQGIMDGLSRQLGGSGSQAARSGGSSGGFDMKSLLGG</sequence>
<organism evidence="2 3">
    <name type="scientific">Sharpea porci</name>
    <dbReference type="NCBI Taxonomy" id="2652286"/>
    <lineage>
        <taxon>Bacteria</taxon>
        <taxon>Bacillati</taxon>
        <taxon>Bacillota</taxon>
        <taxon>Erysipelotrichia</taxon>
        <taxon>Erysipelotrichales</taxon>
        <taxon>Coprobacillaceae</taxon>
        <taxon>Sharpea</taxon>
    </lineage>
</organism>
<evidence type="ECO:0000313" key="2">
    <source>
        <dbReference type="EMBL" id="MST90307.1"/>
    </source>
</evidence>
<keyword evidence="3" id="KW-1185">Reference proteome</keyword>
<feature type="compositionally biased region" description="Gly residues" evidence="1">
    <location>
        <begin position="16"/>
        <end position="25"/>
    </location>
</feature>
<dbReference type="AlphaFoldDB" id="A0A844FWF8"/>